<dbReference type="AlphaFoldDB" id="A0A1Y5MM47"/>
<comment type="caution">
    <text evidence="2">The sequence shown here is derived from an EMBL/GenBank/DDBJ whole genome shotgun (WGS) entry which is preliminary data.</text>
</comment>
<dbReference type="Proteomes" id="UP000196317">
    <property type="component" value="Unassembled WGS sequence"/>
</dbReference>
<dbReference type="EMBL" id="NDYN01000014">
    <property type="protein sequence ID" value="OUT06742.1"/>
    <property type="molecule type" value="Genomic_DNA"/>
</dbReference>
<dbReference type="RefSeq" id="WP_087583790.1">
    <property type="nucleotide sequence ID" value="NZ_NDYN01000014.1"/>
</dbReference>
<sequence>MFKVLKIAMIGGILVAGANAEDFLAKVTAGALSDISSNVKKLDVTDMNEVKGGLELVSPERFSYNESGAYAKYEPDKDSRYIKMQIEQGLGAYNLPGYHLAYTVKREIKSSRYGRYPLFTYSAAAYNEKTKEYHKISSSFVLNNNTVVRQLRDAFKRRMESDLGGW</sequence>
<evidence type="ECO:0000313" key="2">
    <source>
        <dbReference type="EMBL" id="OUT06742.1"/>
    </source>
</evidence>
<feature type="signal peptide" evidence="1">
    <location>
        <begin position="1"/>
        <end position="20"/>
    </location>
</feature>
<keyword evidence="1" id="KW-0732">Signal</keyword>
<organism evidence="2 3">
    <name type="scientific">Campylobacter concisus</name>
    <dbReference type="NCBI Taxonomy" id="199"/>
    <lineage>
        <taxon>Bacteria</taxon>
        <taxon>Pseudomonadati</taxon>
        <taxon>Campylobacterota</taxon>
        <taxon>Epsilonproteobacteria</taxon>
        <taxon>Campylobacterales</taxon>
        <taxon>Campylobacteraceae</taxon>
        <taxon>Campylobacter</taxon>
    </lineage>
</organism>
<proteinExistence type="predicted"/>
<evidence type="ECO:0000313" key="3">
    <source>
        <dbReference type="Proteomes" id="UP000196317"/>
    </source>
</evidence>
<reference evidence="2 3" key="1">
    <citation type="submission" date="2017-04" db="EMBL/GenBank/DDBJ databases">
        <title>Complete genome of Campylobacter concisus ATCC 33237T and draft genomes for an additional eight well characterized C. concisus strains.</title>
        <authorList>
            <person name="Cornelius A.J."/>
            <person name="Miller W.G."/>
            <person name="Lastovica A.J."/>
            <person name="On S.L."/>
            <person name="French N.P."/>
            <person name="Vandenberg O."/>
            <person name="Biggs P.J."/>
        </authorList>
    </citation>
    <scope>NUCLEOTIDE SEQUENCE [LARGE SCALE GENOMIC DNA]</scope>
    <source>
        <strain evidence="2 3">CCUG 19995</strain>
    </source>
</reference>
<evidence type="ECO:0000256" key="1">
    <source>
        <dbReference type="SAM" id="SignalP"/>
    </source>
</evidence>
<protein>
    <submittedName>
        <fullName evidence="2">Uncharacterized protein</fullName>
    </submittedName>
</protein>
<gene>
    <name evidence="2" type="ORF">B9N65_10480</name>
</gene>
<name>A0A1Y5MM47_9BACT</name>
<feature type="chain" id="PRO_5012486701" evidence="1">
    <location>
        <begin position="21"/>
        <end position="166"/>
    </location>
</feature>
<accession>A0A1Y5MM47</accession>